<sequence>TLCKDGGDPREGIFESLAEALHPEDIDYGVDDRVDVRQQDQGKRDRSRDFTAWAVKFDAVQDVDGNPAQGETGQDNAEQHCRLDLLMNYLLPPFLGTDANVPLGYPADLLFDLEEYLGVDDEHDEQRQQHAANEIEVDHVAPVDHIVKAAALASDGPSVPPHQRHQPNGHRQRPGRDDRQAGLPGRHPGLVTERLQDGDVAFHGNGKQPKDGSLGQDEQDAEHQDAEGVTAPGQTQVRQQGARDGHGPDQYVRHSQRHQEVIVDGAQLPVPGDGKADKDIPEDSKERR</sequence>
<evidence type="ECO:0000256" key="1">
    <source>
        <dbReference type="SAM" id="MobiDB-lite"/>
    </source>
</evidence>
<organism evidence="2 3">
    <name type="scientific">Scyliorhinus torazame</name>
    <name type="common">Cloudy catshark</name>
    <name type="synonym">Catulus torazame</name>
    <dbReference type="NCBI Taxonomy" id="75743"/>
    <lineage>
        <taxon>Eukaryota</taxon>
        <taxon>Metazoa</taxon>
        <taxon>Chordata</taxon>
        <taxon>Craniata</taxon>
        <taxon>Vertebrata</taxon>
        <taxon>Chondrichthyes</taxon>
        <taxon>Elasmobranchii</taxon>
        <taxon>Galeomorphii</taxon>
        <taxon>Galeoidea</taxon>
        <taxon>Carcharhiniformes</taxon>
        <taxon>Scyliorhinidae</taxon>
        <taxon>Scyliorhinus</taxon>
    </lineage>
</organism>
<keyword evidence="3" id="KW-1185">Reference proteome</keyword>
<accession>A0A401QK77</accession>
<feature type="region of interest" description="Disordered" evidence="1">
    <location>
        <begin position="154"/>
        <end position="288"/>
    </location>
</feature>
<feature type="compositionally biased region" description="Basic and acidic residues" evidence="1">
    <location>
        <begin position="274"/>
        <end position="288"/>
    </location>
</feature>
<evidence type="ECO:0000313" key="3">
    <source>
        <dbReference type="Proteomes" id="UP000288216"/>
    </source>
</evidence>
<feature type="non-terminal residue" evidence="2">
    <location>
        <position position="1"/>
    </location>
</feature>
<reference evidence="2 3" key="1">
    <citation type="journal article" date="2018" name="Nat. Ecol. Evol.">
        <title>Shark genomes provide insights into elasmobranch evolution and the origin of vertebrates.</title>
        <authorList>
            <person name="Hara Y"/>
            <person name="Yamaguchi K"/>
            <person name="Onimaru K"/>
            <person name="Kadota M"/>
            <person name="Koyanagi M"/>
            <person name="Keeley SD"/>
            <person name="Tatsumi K"/>
            <person name="Tanaka K"/>
            <person name="Motone F"/>
            <person name="Kageyama Y"/>
            <person name="Nozu R"/>
            <person name="Adachi N"/>
            <person name="Nishimura O"/>
            <person name="Nakagawa R"/>
            <person name="Tanegashima C"/>
            <person name="Kiyatake I"/>
            <person name="Matsumoto R"/>
            <person name="Murakumo K"/>
            <person name="Nishida K"/>
            <person name="Terakita A"/>
            <person name="Kuratani S"/>
            <person name="Sato K"/>
            <person name="Hyodo S Kuraku.S."/>
        </authorList>
    </citation>
    <scope>NUCLEOTIDE SEQUENCE [LARGE SCALE GENOMIC DNA]</scope>
</reference>
<evidence type="ECO:0000313" key="2">
    <source>
        <dbReference type="EMBL" id="GCB85723.1"/>
    </source>
</evidence>
<dbReference type="AlphaFoldDB" id="A0A401QK77"/>
<protein>
    <submittedName>
        <fullName evidence="2">Uncharacterized protein</fullName>
    </submittedName>
</protein>
<proteinExistence type="predicted"/>
<comment type="caution">
    <text evidence="2">The sequence shown here is derived from an EMBL/GenBank/DDBJ whole genome shotgun (WGS) entry which is preliminary data.</text>
</comment>
<gene>
    <name evidence="2" type="ORF">scyTo_0026417</name>
</gene>
<dbReference type="Proteomes" id="UP000288216">
    <property type="component" value="Unassembled WGS sequence"/>
</dbReference>
<feature type="compositionally biased region" description="Basic residues" evidence="1">
    <location>
        <begin position="162"/>
        <end position="173"/>
    </location>
</feature>
<dbReference type="EMBL" id="BFAA01194020">
    <property type="protein sequence ID" value="GCB85723.1"/>
    <property type="molecule type" value="Genomic_DNA"/>
</dbReference>
<name>A0A401QK77_SCYTO</name>